<evidence type="ECO:0000313" key="1">
    <source>
        <dbReference type="EMBL" id="MCM2535298.1"/>
    </source>
</evidence>
<dbReference type="Proteomes" id="UP001523262">
    <property type="component" value="Unassembled WGS sequence"/>
</dbReference>
<comment type="caution">
    <text evidence="1">The sequence shown here is derived from an EMBL/GenBank/DDBJ whole genome shotgun (WGS) entry which is preliminary data.</text>
</comment>
<dbReference type="EMBL" id="JAMQCR010000002">
    <property type="protein sequence ID" value="MCM2535298.1"/>
    <property type="molecule type" value="Genomic_DNA"/>
</dbReference>
<sequence length="69" mass="7760">MEVSELFKGQTLDAECPECKNKILFDARLAFKNYSVITCNICSKQIDLDTTAAKKSAEKAVNELKNLFK</sequence>
<protein>
    <submittedName>
        <fullName evidence="1">Uncharacterized protein</fullName>
    </submittedName>
</protein>
<gene>
    <name evidence="1" type="ORF">NDK43_26845</name>
</gene>
<organism evidence="1 2">
    <name type="scientific">Neobacillus pocheonensis</name>
    <dbReference type="NCBI Taxonomy" id="363869"/>
    <lineage>
        <taxon>Bacteria</taxon>
        <taxon>Bacillati</taxon>
        <taxon>Bacillota</taxon>
        <taxon>Bacilli</taxon>
        <taxon>Bacillales</taxon>
        <taxon>Bacillaceae</taxon>
        <taxon>Neobacillus</taxon>
    </lineage>
</organism>
<reference evidence="1 2" key="1">
    <citation type="submission" date="2022-06" db="EMBL/GenBank/DDBJ databases">
        <authorList>
            <person name="Jeon C.O."/>
        </authorList>
    </citation>
    <scope>NUCLEOTIDE SEQUENCE [LARGE SCALE GENOMIC DNA]</scope>
    <source>
        <strain evidence="1 2">KCTC 13943</strain>
    </source>
</reference>
<proteinExistence type="predicted"/>
<keyword evidence="2" id="KW-1185">Reference proteome</keyword>
<evidence type="ECO:0000313" key="2">
    <source>
        <dbReference type="Proteomes" id="UP001523262"/>
    </source>
</evidence>
<accession>A0ABT0WID4</accession>
<name>A0ABT0WID4_9BACI</name>